<dbReference type="Pfam" id="PF08659">
    <property type="entry name" value="KR"/>
    <property type="match status" value="1"/>
</dbReference>
<evidence type="ECO:0000313" key="3">
    <source>
        <dbReference type="Proteomes" id="UP001172101"/>
    </source>
</evidence>
<sequence>MTHTRWSATIDSKVSASWNLHTSLPDTINFFILLSSLTGIYGLIAQGNYAAGCTF</sequence>
<gene>
    <name evidence="2" type="ORF">B0T26DRAFT_682869</name>
</gene>
<dbReference type="InterPro" id="IPR013968">
    <property type="entry name" value="PKS_KR"/>
</dbReference>
<protein>
    <recommendedName>
        <fullName evidence="1">Ketoreductase (KR) domain-containing protein</fullName>
    </recommendedName>
</protein>
<dbReference type="AlphaFoldDB" id="A0AA40EAS7"/>
<dbReference type="GeneID" id="85324036"/>
<evidence type="ECO:0000313" key="2">
    <source>
        <dbReference type="EMBL" id="KAK0733100.1"/>
    </source>
</evidence>
<evidence type="ECO:0000259" key="1">
    <source>
        <dbReference type="Pfam" id="PF08659"/>
    </source>
</evidence>
<keyword evidence="3" id="KW-1185">Reference proteome</keyword>
<accession>A0AA40EAS7</accession>
<reference evidence="2" key="1">
    <citation type="submission" date="2023-06" db="EMBL/GenBank/DDBJ databases">
        <title>Genome-scale phylogeny and comparative genomics of the fungal order Sordariales.</title>
        <authorList>
            <consortium name="Lawrence Berkeley National Laboratory"/>
            <person name="Hensen N."/>
            <person name="Bonometti L."/>
            <person name="Westerberg I."/>
            <person name="Brannstrom I.O."/>
            <person name="Guillou S."/>
            <person name="Cros-Aarteil S."/>
            <person name="Calhoun S."/>
            <person name="Haridas S."/>
            <person name="Kuo A."/>
            <person name="Mondo S."/>
            <person name="Pangilinan J."/>
            <person name="Riley R."/>
            <person name="LaButti K."/>
            <person name="Andreopoulos B."/>
            <person name="Lipzen A."/>
            <person name="Chen C."/>
            <person name="Yanf M."/>
            <person name="Daum C."/>
            <person name="Ng V."/>
            <person name="Clum A."/>
            <person name="Steindorff A."/>
            <person name="Ohm R."/>
            <person name="Martin F."/>
            <person name="Silar P."/>
            <person name="Natvig D."/>
            <person name="Lalanne C."/>
            <person name="Gautier V."/>
            <person name="Ament-velasquez S.L."/>
            <person name="Kruys A."/>
            <person name="Hutchinson M.I."/>
            <person name="Powell A.J."/>
            <person name="Barry K."/>
            <person name="Miller A.N."/>
            <person name="Grigoriev I.V."/>
            <person name="Debuchy R."/>
            <person name="Gladieux P."/>
            <person name="Thoren M.H."/>
            <person name="Johannesson H."/>
        </authorList>
    </citation>
    <scope>NUCLEOTIDE SEQUENCE</scope>
    <source>
        <strain evidence="2">SMH2392-1A</strain>
    </source>
</reference>
<proteinExistence type="predicted"/>
<dbReference type="RefSeq" id="XP_060301977.1">
    <property type="nucleotide sequence ID" value="XM_060440766.1"/>
</dbReference>
<organism evidence="2 3">
    <name type="scientific">Lasiosphaeria miniovina</name>
    <dbReference type="NCBI Taxonomy" id="1954250"/>
    <lineage>
        <taxon>Eukaryota</taxon>
        <taxon>Fungi</taxon>
        <taxon>Dikarya</taxon>
        <taxon>Ascomycota</taxon>
        <taxon>Pezizomycotina</taxon>
        <taxon>Sordariomycetes</taxon>
        <taxon>Sordariomycetidae</taxon>
        <taxon>Sordariales</taxon>
        <taxon>Lasiosphaeriaceae</taxon>
        <taxon>Lasiosphaeria</taxon>
    </lineage>
</organism>
<name>A0AA40EAS7_9PEZI</name>
<dbReference type="Gene3D" id="3.40.50.720">
    <property type="entry name" value="NAD(P)-binding Rossmann-like Domain"/>
    <property type="match status" value="1"/>
</dbReference>
<dbReference type="EMBL" id="JAUIRO010000001">
    <property type="protein sequence ID" value="KAK0733100.1"/>
    <property type="molecule type" value="Genomic_DNA"/>
</dbReference>
<feature type="domain" description="Ketoreductase (KR)" evidence="1">
    <location>
        <begin position="1"/>
        <end position="55"/>
    </location>
</feature>
<comment type="caution">
    <text evidence="2">The sequence shown here is derived from an EMBL/GenBank/DDBJ whole genome shotgun (WGS) entry which is preliminary data.</text>
</comment>
<dbReference type="Proteomes" id="UP001172101">
    <property type="component" value="Unassembled WGS sequence"/>
</dbReference>